<accession>A0A9W6WVM1</accession>
<gene>
    <name evidence="1" type="ORF">Pfra01_000623400</name>
</gene>
<reference evidence="1" key="1">
    <citation type="submission" date="2023-04" db="EMBL/GenBank/DDBJ databases">
        <title>Phytophthora fragariaefolia NBRC 109709.</title>
        <authorList>
            <person name="Ichikawa N."/>
            <person name="Sato H."/>
            <person name="Tonouchi N."/>
        </authorList>
    </citation>
    <scope>NUCLEOTIDE SEQUENCE</scope>
    <source>
        <strain evidence="1">NBRC 109709</strain>
    </source>
</reference>
<comment type="caution">
    <text evidence="1">The sequence shown here is derived from an EMBL/GenBank/DDBJ whole genome shotgun (WGS) entry which is preliminary data.</text>
</comment>
<dbReference type="AlphaFoldDB" id="A0A9W6WVM1"/>
<evidence type="ECO:0000313" key="1">
    <source>
        <dbReference type="EMBL" id="GMF29264.1"/>
    </source>
</evidence>
<evidence type="ECO:0000313" key="2">
    <source>
        <dbReference type="Proteomes" id="UP001165121"/>
    </source>
</evidence>
<keyword evidence="2" id="KW-1185">Reference proteome</keyword>
<organism evidence="1 2">
    <name type="scientific">Phytophthora fragariaefolia</name>
    <dbReference type="NCBI Taxonomy" id="1490495"/>
    <lineage>
        <taxon>Eukaryota</taxon>
        <taxon>Sar</taxon>
        <taxon>Stramenopiles</taxon>
        <taxon>Oomycota</taxon>
        <taxon>Peronosporomycetes</taxon>
        <taxon>Peronosporales</taxon>
        <taxon>Peronosporaceae</taxon>
        <taxon>Phytophthora</taxon>
    </lineage>
</organism>
<name>A0A9W6WVM1_9STRA</name>
<dbReference type="EMBL" id="BSXT01000522">
    <property type="protein sequence ID" value="GMF29264.1"/>
    <property type="molecule type" value="Genomic_DNA"/>
</dbReference>
<protein>
    <submittedName>
        <fullName evidence="1">Unnamed protein product</fullName>
    </submittedName>
</protein>
<dbReference type="Proteomes" id="UP001165121">
    <property type="component" value="Unassembled WGS sequence"/>
</dbReference>
<proteinExistence type="predicted"/>
<sequence length="145" mass="16276">MQEATRSLINSRLEELEVQIQGAAKSDLVQLWEQFNASIKREVKEFQVTAKRKMTSGVPTQDQSAYQLVVLNDRFGYSNNQDVNPSDGPQNGLPVYISKDVWGTSRRKSNPSTQCTHGAFRQCLKSQERAKSGMLSTKTPIHAMT</sequence>